<name>A0A094SHY2_9ZZZZ</name>
<dbReference type="PANTHER" id="PTHR35007:SF3">
    <property type="entry name" value="POSSIBLE CONSERVED ALANINE RICH MEMBRANE PROTEIN"/>
    <property type="match status" value="1"/>
</dbReference>
<feature type="transmembrane region" description="Helical" evidence="1">
    <location>
        <begin position="191"/>
        <end position="216"/>
    </location>
</feature>
<evidence type="ECO:0008006" key="3">
    <source>
        <dbReference type="Google" id="ProtNLM"/>
    </source>
</evidence>
<dbReference type="PANTHER" id="PTHR35007">
    <property type="entry name" value="INTEGRAL MEMBRANE PROTEIN-RELATED"/>
    <property type="match status" value="1"/>
</dbReference>
<feature type="transmembrane region" description="Helical" evidence="1">
    <location>
        <begin position="6"/>
        <end position="34"/>
    </location>
</feature>
<gene>
    <name evidence="2" type="ORF">GM51_9290</name>
</gene>
<keyword evidence="1" id="KW-0812">Transmembrane</keyword>
<protein>
    <recommendedName>
        <fullName evidence="3">Type II secretion system protein GspF domain-containing protein</fullName>
    </recommendedName>
</protein>
<proteinExistence type="predicted"/>
<feature type="transmembrane region" description="Helical" evidence="1">
    <location>
        <begin position="166"/>
        <end position="185"/>
    </location>
</feature>
<dbReference type="EMBL" id="JNSL01000051">
    <property type="protein sequence ID" value="KGA17968.1"/>
    <property type="molecule type" value="Genomic_DNA"/>
</dbReference>
<sequence length="238" mass="25632">MELILWIITGLVIAGGALTALRGSGGVVAVGGALHDHSVRKRQADDQRALVEAVATWTENLRDTISASSGLEQAIIATELHAPRAISAPVRRLVASLRYGSLEDGLRRFADDVAHPTCDFVVAALITTAQHQTRDLGQLLGHLSDCARAECHLYLRIWVSRARSRSAVRIITGTVGTFIAGLVLFNRPYLAPFASVEGVGVAICISLSFGFAIWWLQRIAQIRTPARFLSGRNAVVTS</sequence>
<dbReference type="AlphaFoldDB" id="A0A094SHY2"/>
<evidence type="ECO:0000256" key="1">
    <source>
        <dbReference type="SAM" id="Phobius"/>
    </source>
</evidence>
<organism evidence="2">
    <name type="scientific">freshwater metagenome</name>
    <dbReference type="NCBI Taxonomy" id="449393"/>
    <lineage>
        <taxon>unclassified sequences</taxon>
        <taxon>metagenomes</taxon>
        <taxon>ecological metagenomes</taxon>
    </lineage>
</organism>
<comment type="caution">
    <text evidence="2">The sequence shown here is derived from an EMBL/GenBank/DDBJ whole genome shotgun (WGS) entry which is preliminary data.</text>
</comment>
<evidence type="ECO:0000313" key="2">
    <source>
        <dbReference type="EMBL" id="KGA17968.1"/>
    </source>
</evidence>
<accession>A0A094SHY2</accession>
<reference evidence="2" key="1">
    <citation type="submission" date="2014-06" db="EMBL/GenBank/DDBJ databases">
        <title>Key roles for freshwater Actinobacteria revealed by deep metagenomic sequencing.</title>
        <authorList>
            <person name="Ghai R."/>
            <person name="Mizuno C.M."/>
            <person name="Picazo A."/>
            <person name="Camacho A."/>
            <person name="Rodriguez-Valera F."/>
        </authorList>
    </citation>
    <scope>NUCLEOTIDE SEQUENCE</scope>
</reference>
<keyword evidence="1" id="KW-0472">Membrane</keyword>
<keyword evidence="1" id="KW-1133">Transmembrane helix</keyword>